<keyword evidence="4" id="KW-0493">Microtubule</keyword>
<dbReference type="InterPro" id="IPR036961">
    <property type="entry name" value="Kinesin_motor_dom_sf"/>
</dbReference>
<protein>
    <recommendedName>
        <fullName evidence="4">Kinesin-like protein</fullName>
    </recommendedName>
</protein>
<dbReference type="EMBL" id="CDMY01000804">
    <property type="protein sequence ID" value="CEM34148.1"/>
    <property type="molecule type" value="Genomic_DNA"/>
</dbReference>
<evidence type="ECO:0000313" key="9">
    <source>
        <dbReference type="Proteomes" id="UP000041254"/>
    </source>
</evidence>
<dbReference type="Gene3D" id="3.40.850.10">
    <property type="entry name" value="Kinesin motor domain"/>
    <property type="match status" value="1"/>
</dbReference>
<dbReference type="Proteomes" id="UP000041254">
    <property type="component" value="Unassembled WGS sequence"/>
</dbReference>
<gene>
    <name evidence="8" type="ORF">Vbra_10334</name>
</gene>
<keyword evidence="2 3" id="KW-0067">ATP-binding</keyword>
<sequence>MRDDSSSPEGPGSGLPLTREEQLRLWQEKTGRRRNTTSTMIPKLNPPTDAGRKRRHAARHLGSSDDNEHRNHESSPFDSIPTPPQFQLFVKQRWFDEAPMREDLLIKSEGRSPEGYLIPCSSPPQQPDPMQQLQSDNGDEPLVEGGFDGEWGEAFLSEDDNDIGEPIGPYRPSSVNLLSSLEAKITQVASQISRVRARATDGHSSGAKSPEGGREVNVGKVMGVGGSRLVSAAGGQGRGGGDGIDGAGDGEQDGDDDGWRRRRAMSTDGTPTRPLRYGSLREELDVLGSMVDELKTGLHQTTDVIKHLQRNEQQYQSQLESAHERIVALEDHNRDLTHQLAQHRIDRSCVSPSSPGLQSLAEARLRARYEALLREKDEEIQRITKANRGPDGEELTETLREIQSANEELTTQLVKAHALNQALQRKYVQGEEIRSRLHAFVETLRGPIRVFVRVRPLIGREVVDHQGEPLPIDVLDVDDGRCVEWLCPKHMQQRVTNTRLLYQFDRVFSPEATQHEVYDVACAPLIQSALDGKRVAIFAYGQTGSGKTYTILGPAGLVGTEEGAAMHSASSIHDEGLIQRAVRLIWAERTRMEGTRRAFAVQVVCVELYNESCRDLLTGQAATVALLPGRTTGPLGKVDVRNIHPTVADTQEEVLDLLQQAAANRQTDRTHRNATSSRSHAVFQLRFMPVATRTSADPSMQHHNKYGSVSFVDLAGSERLETQQVGSKQLNEARSINLSLAHLAQCVTDLAQNNKHVNFRNSQLTWLLQDCLGSNPDESQCAFVVNLSPLPRHAWESKYSLNFAYKISLGIRAARNEGAPANAWGASV</sequence>
<dbReference type="GO" id="GO:0005524">
    <property type="term" value="F:ATP binding"/>
    <property type="evidence" value="ECO:0007669"/>
    <property type="project" value="UniProtKB-UniRule"/>
</dbReference>
<organism evidence="8 9">
    <name type="scientific">Vitrella brassicaformis (strain CCMP3155)</name>
    <dbReference type="NCBI Taxonomy" id="1169540"/>
    <lineage>
        <taxon>Eukaryota</taxon>
        <taxon>Sar</taxon>
        <taxon>Alveolata</taxon>
        <taxon>Colpodellida</taxon>
        <taxon>Vitrellaceae</taxon>
        <taxon>Vitrella</taxon>
    </lineage>
</organism>
<feature type="region of interest" description="Disordered" evidence="6">
    <location>
        <begin position="107"/>
        <end position="168"/>
    </location>
</feature>
<evidence type="ECO:0000256" key="1">
    <source>
        <dbReference type="ARBA" id="ARBA00022741"/>
    </source>
</evidence>
<feature type="binding site" evidence="3">
    <location>
        <begin position="541"/>
        <end position="548"/>
    </location>
    <ligand>
        <name>ATP</name>
        <dbReference type="ChEBI" id="CHEBI:30616"/>
    </ligand>
</feature>
<dbReference type="GO" id="GO:0005874">
    <property type="term" value="C:microtubule"/>
    <property type="evidence" value="ECO:0007669"/>
    <property type="project" value="UniProtKB-KW"/>
</dbReference>
<dbReference type="GO" id="GO:0007018">
    <property type="term" value="P:microtubule-based movement"/>
    <property type="evidence" value="ECO:0007669"/>
    <property type="project" value="InterPro"/>
</dbReference>
<feature type="compositionally biased region" description="Basic and acidic residues" evidence="6">
    <location>
        <begin position="62"/>
        <end position="75"/>
    </location>
</feature>
<dbReference type="GO" id="GO:0003777">
    <property type="term" value="F:microtubule motor activity"/>
    <property type="evidence" value="ECO:0007669"/>
    <property type="project" value="InterPro"/>
</dbReference>
<evidence type="ECO:0000256" key="3">
    <source>
        <dbReference type="PROSITE-ProRule" id="PRU00283"/>
    </source>
</evidence>
<feature type="region of interest" description="Disordered" evidence="6">
    <location>
        <begin position="196"/>
        <end position="276"/>
    </location>
</feature>
<reference evidence="8 9" key="1">
    <citation type="submission" date="2014-11" db="EMBL/GenBank/DDBJ databases">
        <authorList>
            <person name="Zhu J."/>
            <person name="Qi W."/>
            <person name="Song R."/>
        </authorList>
    </citation>
    <scope>NUCLEOTIDE SEQUENCE [LARGE SCALE GENOMIC DNA]</scope>
</reference>
<dbReference type="InterPro" id="IPR027640">
    <property type="entry name" value="Kinesin-like_fam"/>
</dbReference>
<feature type="compositionally biased region" description="Basic and acidic residues" evidence="6">
    <location>
        <begin position="18"/>
        <end position="30"/>
    </location>
</feature>
<dbReference type="SUPFAM" id="SSF52540">
    <property type="entry name" value="P-loop containing nucleoside triphosphate hydrolases"/>
    <property type="match status" value="1"/>
</dbReference>
<proteinExistence type="inferred from homology"/>
<dbReference type="AlphaFoldDB" id="A0A0G4GU48"/>
<dbReference type="PRINTS" id="PR00380">
    <property type="entry name" value="KINESINHEAVY"/>
</dbReference>
<dbReference type="SMART" id="SM00129">
    <property type="entry name" value="KISc"/>
    <property type="match status" value="1"/>
</dbReference>
<feature type="coiled-coil region" evidence="5">
    <location>
        <begin position="305"/>
        <end position="426"/>
    </location>
</feature>
<feature type="region of interest" description="Disordered" evidence="6">
    <location>
        <begin position="1"/>
        <end position="83"/>
    </location>
</feature>
<dbReference type="Pfam" id="PF00225">
    <property type="entry name" value="Kinesin"/>
    <property type="match status" value="1"/>
</dbReference>
<comment type="similarity">
    <text evidence="3 4">Belongs to the TRAFAC class myosin-kinesin ATPase superfamily. Kinesin family.</text>
</comment>
<keyword evidence="9" id="KW-1185">Reference proteome</keyword>
<evidence type="ECO:0000256" key="2">
    <source>
        <dbReference type="ARBA" id="ARBA00022840"/>
    </source>
</evidence>
<dbReference type="GO" id="GO:0008017">
    <property type="term" value="F:microtubule binding"/>
    <property type="evidence" value="ECO:0007669"/>
    <property type="project" value="InterPro"/>
</dbReference>
<accession>A0A0G4GU48</accession>
<dbReference type="InterPro" id="IPR019821">
    <property type="entry name" value="Kinesin_motor_CS"/>
</dbReference>
<dbReference type="VEuPathDB" id="CryptoDB:Vbra_10334"/>
<dbReference type="PROSITE" id="PS00411">
    <property type="entry name" value="KINESIN_MOTOR_1"/>
    <property type="match status" value="1"/>
</dbReference>
<evidence type="ECO:0000256" key="5">
    <source>
        <dbReference type="SAM" id="Coils"/>
    </source>
</evidence>
<evidence type="ECO:0000256" key="6">
    <source>
        <dbReference type="SAM" id="MobiDB-lite"/>
    </source>
</evidence>
<feature type="compositionally biased region" description="Gly residues" evidence="6">
    <location>
        <begin position="234"/>
        <end position="247"/>
    </location>
</feature>
<feature type="domain" description="Kinesin motor" evidence="7">
    <location>
        <begin position="447"/>
        <end position="810"/>
    </location>
</feature>
<dbReference type="PANTHER" id="PTHR47972:SF28">
    <property type="entry name" value="KINESIN-LIKE PROTEIN KLP-3"/>
    <property type="match status" value="1"/>
</dbReference>
<dbReference type="OrthoDB" id="3176171at2759"/>
<dbReference type="InterPro" id="IPR001752">
    <property type="entry name" value="Kinesin_motor_dom"/>
</dbReference>
<dbReference type="PROSITE" id="PS50067">
    <property type="entry name" value="KINESIN_MOTOR_2"/>
    <property type="match status" value="1"/>
</dbReference>
<keyword evidence="3 4" id="KW-0505">Motor protein</keyword>
<name>A0A0G4GU48_VITBC</name>
<dbReference type="PhylomeDB" id="A0A0G4GU48"/>
<keyword evidence="5" id="KW-0175">Coiled coil</keyword>
<dbReference type="STRING" id="1169540.A0A0G4GU48"/>
<feature type="compositionally biased region" description="Low complexity" evidence="6">
    <location>
        <begin position="7"/>
        <end position="17"/>
    </location>
</feature>
<evidence type="ECO:0000313" key="8">
    <source>
        <dbReference type="EMBL" id="CEM34148.1"/>
    </source>
</evidence>
<evidence type="ECO:0000259" key="7">
    <source>
        <dbReference type="PROSITE" id="PS50067"/>
    </source>
</evidence>
<keyword evidence="1 3" id="KW-0547">Nucleotide-binding</keyword>
<dbReference type="InterPro" id="IPR027417">
    <property type="entry name" value="P-loop_NTPase"/>
</dbReference>
<dbReference type="InParanoid" id="A0A0G4GU48"/>
<evidence type="ECO:0000256" key="4">
    <source>
        <dbReference type="RuleBase" id="RU000394"/>
    </source>
</evidence>
<dbReference type="PANTHER" id="PTHR47972">
    <property type="entry name" value="KINESIN-LIKE PROTEIN KLP-3"/>
    <property type="match status" value="1"/>
</dbReference>